<evidence type="ECO:0000313" key="3">
    <source>
        <dbReference type="EMBL" id="CAH1255048.1"/>
    </source>
</evidence>
<feature type="compositionally biased region" description="Basic and acidic residues" evidence="1">
    <location>
        <begin position="121"/>
        <end position="131"/>
    </location>
</feature>
<reference evidence="3" key="1">
    <citation type="submission" date="2022-01" db="EMBL/GenBank/DDBJ databases">
        <authorList>
            <person name="Braso-Vives M."/>
        </authorList>
    </citation>
    <scope>NUCLEOTIDE SEQUENCE</scope>
</reference>
<dbReference type="OrthoDB" id="10017369at2759"/>
<protein>
    <submittedName>
        <fullName evidence="3">Hypp1449 protein</fullName>
    </submittedName>
</protein>
<accession>A0A8J9ZJE2</accession>
<keyword evidence="4" id="KW-1185">Reference proteome</keyword>
<gene>
    <name evidence="3" type="primary">Hypp1449</name>
    <name evidence="3" type="ORF">BLAG_LOCUS14230</name>
</gene>
<keyword evidence="2" id="KW-0732">Signal</keyword>
<organism evidence="3 4">
    <name type="scientific">Branchiostoma lanceolatum</name>
    <name type="common">Common lancelet</name>
    <name type="synonym">Amphioxus lanceolatum</name>
    <dbReference type="NCBI Taxonomy" id="7740"/>
    <lineage>
        <taxon>Eukaryota</taxon>
        <taxon>Metazoa</taxon>
        <taxon>Chordata</taxon>
        <taxon>Cephalochordata</taxon>
        <taxon>Leptocardii</taxon>
        <taxon>Amphioxiformes</taxon>
        <taxon>Branchiostomatidae</taxon>
        <taxon>Branchiostoma</taxon>
    </lineage>
</organism>
<sequence length="211" mass="24240">MRTTATLPLFLVFLLTLWKNVSSRPARVKIGDLLYEDGPLWEASRAEATFPDYGSGSAEVDSNFDLMGEAKNDESSLDLSENDDLEAADRHRRVRRSLLGRYKSHCRRRHGTNGNFQHGRFQSDEAKASPEQARRKARAPAGVYNNGGYPVVVQIKRNTKCRSRWCSMAYFLKKVKAYGFWKKNRGQTKRRADSRQNNMDFIDWNTLEAMP</sequence>
<evidence type="ECO:0000313" key="4">
    <source>
        <dbReference type="Proteomes" id="UP000838412"/>
    </source>
</evidence>
<feature type="chain" id="PRO_5035432722" evidence="2">
    <location>
        <begin position="24"/>
        <end position="211"/>
    </location>
</feature>
<evidence type="ECO:0000256" key="1">
    <source>
        <dbReference type="SAM" id="MobiDB-lite"/>
    </source>
</evidence>
<feature type="signal peptide" evidence="2">
    <location>
        <begin position="1"/>
        <end position="23"/>
    </location>
</feature>
<feature type="region of interest" description="Disordered" evidence="1">
    <location>
        <begin position="109"/>
        <end position="131"/>
    </location>
</feature>
<dbReference type="AlphaFoldDB" id="A0A8J9ZJE2"/>
<name>A0A8J9ZJE2_BRALA</name>
<dbReference type="Proteomes" id="UP000838412">
    <property type="component" value="Chromosome 2"/>
</dbReference>
<dbReference type="EMBL" id="OV696687">
    <property type="protein sequence ID" value="CAH1255048.1"/>
    <property type="molecule type" value="Genomic_DNA"/>
</dbReference>
<proteinExistence type="predicted"/>
<evidence type="ECO:0000256" key="2">
    <source>
        <dbReference type="SAM" id="SignalP"/>
    </source>
</evidence>